<dbReference type="KEGG" id="vg:35382693"/>
<sequence>MQSLQCHALLNYVSSCDNEEELKSLKEKISERTKKIKLKKLLNNLFPDGDTHNELFKSKIISLSRRKEYMSFQPGHYVSIYNILLCEGHMITLTCDTFQSVNLISLDSSSIKNTLGDVRSGRTGVYDDNYIHVIDLNTKKVLNFLSNLGLENNKIYVEKLRCLLQEHIKKYLNFTLQIHTEDTYIKLYRSHES</sequence>
<dbReference type="Proteomes" id="UP000236316">
    <property type="component" value="Segment"/>
</dbReference>
<accession>A0A2I2L5F1</accession>
<reference evidence="1" key="1">
    <citation type="submission" date="2017-08" db="EMBL/GenBank/DDBJ databases">
        <authorList>
            <consortium name="Urmite Genomes"/>
        </authorList>
    </citation>
    <scope>NUCLEOTIDE SEQUENCE [LARGE SCALE GENOMIC DNA]</scope>
    <source>
        <strain evidence="1">IHUMI-LCC2</strain>
    </source>
</reference>
<organism evidence="1">
    <name type="scientific">Orpheovirus IHUMI-LCC2</name>
    <dbReference type="NCBI Taxonomy" id="2023057"/>
    <lineage>
        <taxon>Viruses</taxon>
        <taxon>Varidnaviria</taxon>
        <taxon>Bamfordvirae</taxon>
        <taxon>Nucleocytoviricota</taxon>
        <taxon>Megaviricetes</taxon>
        <taxon>Pimascovirales</taxon>
        <taxon>Ocovirineae</taxon>
        <taxon>Orpheoviridae</taxon>
        <taxon>Alphaorpheovirus</taxon>
        <taxon>Alphaorpheovirus massiliense</taxon>
    </lineage>
</organism>
<keyword evidence="2" id="KW-1185">Reference proteome</keyword>
<dbReference type="GeneID" id="35382693"/>
<dbReference type="RefSeq" id="YP_009449065.1">
    <property type="nucleotide sequence ID" value="NC_036594.1"/>
</dbReference>
<name>A0A2I2L5F1_9VIRU</name>
<evidence type="ECO:0000313" key="1">
    <source>
        <dbReference type="EMBL" id="SNW62763.1"/>
    </source>
</evidence>
<evidence type="ECO:0000313" key="2">
    <source>
        <dbReference type="Proteomes" id="UP000236316"/>
    </source>
</evidence>
<gene>
    <name evidence="1" type="ORF">ORPV_859</name>
</gene>
<proteinExistence type="predicted"/>
<protein>
    <submittedName>
        <fullName evidence="1">Uncharacterized protein</fullName>
    </submittedName>
</protein>
<dbReference type="EMBL" id="LT906555">
    <property type="protein sequence ID" value="SNW62763.1"/>
    <property type="molecule type" value="Genomic_DNA"/>
</dbReference>